<comment type="caution">
    <text evidence="1">The sequence shown here is derived from an EMBL/GenBank/DDBJ whole genome shotgun (WGS) entry which is preliminary data.</text>
</comment>
<reference evidence="1" key="1">
    <citation type="journal article" date="2014" name="Front. Microbiol.">
        <title>High frequency of phylogenetically diverse reductive dehalogenase-homologous genes in deep subseafloor sedimentary metagenomes.</title>
        <authorList>
            <person name="Kawai M."/>
            <person name="Futagami T."/>
            <person name="Toyoda A."/>
            <person name="Takaki Y."/>
            <person name="Nishi S."/>
            <person name="Hori S."/>
            <person name="Arai W."/>
            <person name="Tsubouchi T."/>
            <person name="Morono Y."/>
            <person name="Uchiyama I."/>
            <person name="Ito T."/>
            <person name="Fujiyama A."/>
            <person name="Inagaki F."/>
            <person name="Takami H."/>
        </authorList>
    </citation>
    <scope>NUCLEOTIDE SEQUENCE</scope>
    <source>
        <strain evidence="1">Expedition CK06-06</strain>
    </source>
</reference>
<evidence type="ECO:0000313" key="1">
    <source>
        <dbReference type="EMBL" id="GAG19013.1"/>
    </source>
</evidence>
<organism evidence="1">
    <name type="scientific">marine sediment metagenome</name>
    <dbReference type="NCBI Taxonomy" id="412755"/>
    <lineage>
        <taxon>unclassified sequences</taxon>
        <taxon>metagenomes</taxon>
        <taxon>ecological metagenomes</taxon>
    </lineage>
</organism>
<name>X0W337_9ZZZZ</name>
<proteinExistence type="predicted"/>
<protein>
    <recommendedName>
        <fullName evidence="2">Zinc-ribbon domain-containing protein</fullName>
    </recommendedName>
</protein>
<evidence type="ECO:0008006" key="2">
    <source>
        <dbReference type="Google" id="ProtNLM"/>
    </source>
</evidence>
<dbReference type="EMBL" id="BARS01039449">
    <property type="protein sequence ID" value="GAG19013.1"/>
    <property type="molecule type" value="Genomic_DNA"/>
</dbReference>
<feature type="non-terminal residue" evidence="1">
    <location>
        <position position="1"/>
    </location>
</feature>
<dbReference type="AlphaFoldDB" id="X0W337"/>
<gene>
    <name evidence="1" type="ORF">S01H1_60230</name>
</gene>
<sequence length="77" mass="8783">LVCPRCGNKNSPGSRFCKDCSLGLDEKSVLEYDEEKEQATKVGLASVDMLKDPKFREFYNEMLLNTIEKYKEIENGS</sequence>
<accession>X0W337</accession>